<dbReference type="KEGG" id="hro:HELRODRAFT_164993"/>
<protein>
    <submittedName>
        <fullName evidence="2 3">Uncharacterized protein</fullName>
    </submittedName>
</protein>
<dbReference type="EMBL" id="KB097639">
    <property type="protein sequence ID" value="ESN92861.1"/>
    <property type="molecule type" value="Genomic_DNA"/>
</dbReference>
<dbReference type="RefSeq" id="XP_009029149.1">
    <property type="nucleotide sequence ID" value="XM_009030901.1"/>
</dbReference>
<reference evidence="2 4" key="2">
    <citation type="journal article" date="2013" name="Nature">
        <title>Insights into bilaterian evolution from three spiralian genomes.</title>
        <authorList>
            <person name="Simakov O."/>
            <person name="Marletaz F."/>
            <person name="Cho S.J."/>
            <person name="Edsinger-Gonzales E."/>
            <person name="Havlak P."/>
            <person name="Hellsten U."/>
            <person name="Kuo D.H."/>
            <person name="Larsson T."/>
            <person name="Lv J."/>
            <person name="Arendt D."/>
            <person name="Savage R."/>
            <person name="Osoegawa K."/>
            <person name="de Jong P."/>
            <person name="Grimwood J."/>
            <person name="Chapman J.A."/>
            <person name="Shapiro H."/>
            <person name="Aerts A."/>
            <person name="Otillar R.P."/>
            <person name="Terry A.Y."/>
            <person name="Boore J.L."/>
            <person name="Grigoriev I.V."/>
            <person name="Lindberg D.R."/>
            <person name="Seaver E.C."/>
            <person name="Weisblat D.A."/>
            <person name="Putnam N.H."/>
            <person name="Rokhsar D.S."/>
        </authorList>
    </citation>
    <scope>NUCLEOTIDE SEQUENCE</scope>
</reference>
<dbReference type="EnsemblMetazoa" id="HelroT164993">
    <property type="protein sequence ID" value="HelroP164993"/>
    <property type="gene ID" value="HelroG164993"/>
</dbReference>
<dbReference type="Proteomes" id="UP000015101">
    <property type="component" value="Unassembled WGS sequence"/>
</dbReference>
<proteinExistence type="predicted"/>
<dbReference type="CTD" id="20200781"/>
<gene>
    <name evidence="3" type="primary">20200781</name>
    <name evidence="2" type="ORF">HELRODRAFT_164993</name>
</gene>
<dbReference type="GeneID" id="20200781"/>
<reference evidence="3" key="3">
    <citation type="submission" date="2015-06" db="UniProtKB">
        <authorList>
            <consortium name="EnsemblMetazoa"/>
        </authorList>
    </citation>
    <scope>IDENTIFICATION</scope>
</reference>
<name>T1EW31_HELRO</name>
<evidence type="ECO:0000313" key="2">
    <source>
        <dbReference type="EMBL" id="ESN92861.1"/>
    </source>
</evidence>
<feature type="compositionally biased region" description="Basic and acidic residues" evidence="1">
    <location>
        <begin position="74"/>
        <end position="107"/>
    </location>
</feature>
<sequence>MSQRLKEDLRACGKAGSYARQKGRNISFARPVYSDPEFGRTYCRLASPGQGNDRLSEEGEGVRYRATGGVCDPHGADDQHRPYRVNDRRRSEVSGGDERVDGRGGRGEHRSILHVPIIPNLLYKLEHPNDVDCSLSKTTSHVPYNSKAVEKLFIQENGSNKKKKKIDKSITNDLLDSKIKFKMKGDPSFKKPRKHKKPMSTTPTFTTTFKMYDDTTIAWCMINLTHRLYEDGSVKVLTDEEAYKTRHDAIMSTTVEVGLMFASKAIVQLIANPFVGSLTNKSFQFDGDILY</sequence>
<dbReference type="eggNOG" id="KOG3764">
    <property type="taxonomic scope" value="Eukaryota"/>
</dbReference>
<organism evidence="3 4">
    <name type="scientific">Helobdella robusta</name>
    <name type="common">Californian leech</name>
    <dbReference type="NCBI Taxonomy" id="6412"/>
    <lineage>
        <taxon>Eukaryota</taxon>
        <taxon>Metazoa</taxon>
        <taxon>Spiralia</taxon>
        <taxon>Lophotrochozoa</taxon>
        <taxon>Annelida</taxon>
        <taxon>Clitellata</taxon>
        <taxon>Hirudinea</taxon>
        <taxon>Rhynchobdellida</taxon>
        <taxon>Glossiphoniidae</taxon>
        <taxon>Helobdella</taxon>
    </lineage>
</organism>
<evidence type="ECO:0000313" key="4">
    <source>
        <dbReference type="Proteomes" id="UP000015101"/>
    </source>
</evidence>
<dbReference type="EMBL" id="AMQM01001904">
    <property type="status" value="NOT_ANNOTATED_CDS"/>
    <property type="molecule type" value="Genomic_DNA"/>
</dbReference>
<dbReference type="STRING" id="6412.T1EW31"/>
<dbReference type="HOGENOM" id="CLU_957375_0_0_1"/>
<keyword evidence="4" id="KW-1185">Reference proteome</keyword>
<dbReference type="AlphaFoldDB" id="T1EW31"/>
<reference evidence="4" key="1">
    <citation type="submission" date="2012-12" db="EMBL/GenBank/DDBJ databases">
        <authorList>
            <person name="Hellsten U."/>
            <person name="Grimwood J."/>
            <person name="Chapman J.A."/>
            <person name="Shapiro H."/>
            <person name="Aerts A."/>
            <person name="Otillar R.P."/>
            <person name="Terry A.Y."/>
            <person name="Boore J.L."/>
            <person name="Simakov O."/>
            <person name="Marletaz F."/>
            <person name="Cho S.-J."/>
            <person name="Edsinger-Gonzales E."/>
            <person name="Havlak P."/>
            <person name="Kuo D.-H."/>
            <person name="Larsson T."/>
            <person name="Lv J."/>
            <person name="Arendt D."/>
            <person name="Savage R."/>
            <person name="Osoegawa K."/>
            <person name="de Jong P."/>
            <person name="Lindberg D.R."/>
            <person name="Seaver E.C."/>
            <person name="Weisblat D.A."/>
            <person name="Putnam N.H."/>
            <person name="Grigoriev I.V."/>
            <person name="Rokhsar D.S."/>
        </authorList>
    </citation>
    <scope>NUCLEOTIDE SEQUENCE</scope>
</reference>
<evidence type="ECO:0000313" key="3">
    <source>
        <dbReference type="EnsemblMetazoa" id="HelroP164993"/>
    </source>
</evidence>
<dbReference type="InParanoid" id="T1EW31"/>
<accession>T1EW31</accession>
<evidence type="ECO:0000256" key="1">
    <source>
        <dbReference type="SAM" id="MobiDB-lite"/>
    </source>
</evidence>
<feature type="region of interest" description="Disordered" evidence="1">
    <location>
        <begin position="65"/>
        <end position="107"/>
    </location>
</feature>